<name>A0AAJ1C0V7_9HYPH</name>
<evidence type="ECO:0000313" key="1">
    <source>
        <dbReference type="EMBL" id="MCO5959784.1"/>
    </source>
</evidence>
<dbReference type="Proteomes" id="UP001155380">
    <property type="component" value="Unassembled WGS sequence"/>
</dbReference>
<protein>
    <submittedName>
        <fullName evidence="1">Uncharacterized protein</fullName>
    </submittedName>
</protein>
<organism evidence="1 2">
    <name type="scientific">Ciceribacter sichuanensis</name>
    <dbReference type="NCBI Taxonomy" id="2949647"/>
    <lineage>
        <taxon>Bacteria</taxon>
        <taxon>Pseudomonadati</taxon>
        <taxon>Pseudomonadota</taxon>
        <taxon>Alphaproteobacteria</taxon>
        <taxon>Hyphomicrobiales</taxon>
        <taxon>Rhizobiaceae</taxon>
        <taxon>Ciceribacter</taxon>
    </lineage>
</organism>
<dbReference type="RefSeq" id="WP_250916302.1">
    <property type="nucleotide sequence ID" value="NZ_JAMXLX010000011.1"/>
</dbReference>
<comment type="caution">
    <text evidence="1">The sequence shown here is derived from an EMBL/GenBank/DDBJ whole genome shotgun (WGS) entry which is preliminary data.</text>
</comment>
<accession>A0AAJ1C0V7</accession>
<dbReference type="AlphaFoldDB" id="A0AAJ1C0V7"/>
<gene>
    <name evidence="1" type="ORF">NBH21_23685</name>
</gene>
<evidence type="ECO:0000313" key="2">
    <source>
        <dbReference type="Proteomes" id="UP001155380"/>
    </source>
</evidence>
<proteinExistence type="predicted"/>
<dbReference type="InterPro" id="IPR013321">
    <property type="entry name" value="Arc_rbn_hlx_hlx"/>
</dbReference>
<dbReference type="Gene3D" id="1.10.1220.10">
    <property type="entry name" value="Met repressor-like"/>
    <property type="match status" value="1"/>
</dbReference>
<reference evidence="1" key="1">
    <citation type="submission" date="2022-06" db="EMBL/GenBank/DDBJ databases">
        <authorList>
            <person name="Sun Q."/>
        </authorList>
    </citation>
    <scope>NUCLEOTIDE SEQUENCE</scope>
    <source>
        <strain evidence="1">S101</strain>
    </source>
</reference>
<dbReference type="InterPro" id="IPR010985">
    <property type="entry name" value="Ribbon_hlx_hlx"/>
</dbReference>
<sequence>MVKTAALGIRIAPEIKDALEVAAKADRRSVAAYVEKLIADDLEAKGYLPKKTT</sequence>
<dbReference type="GO" id="GO:0006355">
    <property type="term" value="P:regulation of DNA-templated transcription"/>
    <property type="evidence" value="ECO:0007669"/>
    <property type="project" value="InterPro"/>
</dbReference>
<dbReference type="EMBL" id="JAMXLX010000011">
    <property type="protein sequence ID" value="MCO5959784.1"/>
    <property type="molecule type" value="Genomic_DNA"/>
</dbReference>
<dbReference type="SUPFAM" id="SSF47598">
    <property type="entry name" value="Ribbon-helix-helix"/>
    <property type="match status" value="1"/>
</dbReference>